<protein>
    <submittedName>
        <fullName evidence="1">Uncharacterized protein</fullName>
    </submittedName>
</protein>
<keyword evidence="2" id="KW-1185">Reference proteome</keyword>
<accession>A0A835AMN4</accession>
<reference evidence="1" key="1">
    <citation type="submission" date="2020-07" db="EMBL/GenBank/DDBJ databases">
        <title>Genome sequence and genetic diversity analysis of an under-domesticated orphan crop, white fonio (Digitaria exilis).</title>
        <authorList>
            <person name="Bennetzen J.L."/>
            <person name="Chen S."/>
            <person name="Ma X."/>
            <person name="Wang X."/>
            <person name="Yssel A.E.J."/>
            <person name="Chaluvadi S.R."/>
            <person name="Johnson M."/>
            <person name="Gangashetty P."/>
            <person name="Hamidou F."/>
            <person name="Sanogo M.D."/>
            <person name="Zwaenepoel A."/>
            <person name="Wallace J."/>
            <person name="Van De Peer Y."/>
            <person name="Van Deynze A."/>
        </authorList>
    </citation>
    <scope>NUCLEOTIDE SEQUENCE</scope>
    <source>
        <tissue evidence="1">Leaves</tissue>
    </source>
</reference>
<gene>
    <name evidence="1" type="ORF">HU200_053587</name>
</gene>
<dbReference type="OrthoDB" id="694615at2759"/>
<sequence length="99" mass="10729">MEIQGPLPTPCKRRARKLKEPLDTKFLRRSARTSLGLGGFRNKEAAKEYEDSAASPLDPPAPHLSVGMIQGIAIGFLHMQPSVVSASALLDLDNDDDAM</sequence>
<evidence type="ECO:0000313" key="2">
    <source>
        <dbReference type="Proteomes" id="UP000636709"/>
    </source>
</evidence>
<dbReference type="EMBL" id="JACEFO010002306">
    <property type="protein sequence ID" value="KAF8666476.1"/>
    <property type="molecule type" value="Genomic_DNA"/>
</dbReference>
<dbReference type="Proteomes" id="UP000636709">
    <property type="component" value="Unassembled WGS sequence"/>
</dbReference>
<comment type="caution">
    <text evidence="1">The sequence shown here is derived from an EMBL/GenBank/DDBJ whole genome shotgun (WGS) entry which is preliminary data.</text>
</comment>
<evidence type="ECO:0000313" key="1">
    <source>
        <dbReference type="EMBL" id="KAF8666476.1"/>
    </source>
</evidence>
<dbReference type="AlphaFoldDB" id="A0A835AMN4"/>
<proteinExistence type="predicted"/>
<name>A0A835AMN4_9POAL</name>
<organism evidence="1 2">
    <name type="scientific">Digitaria exilis</name>
    <dbReference type="NCBI Taxonomy" id="1010633"/>
    <lineage>
        <taxon>Eukaryota</taxon>
        <taxon>Viridiplantae</taxon>
        <taxon>Streptophyta</taxon>
        <taxon>Embryophyta</taxon>
        <taxon>Tracheophyta</taxon>
        <taxon>Spermatophyta</taxon>
        <taxon>Magnoliopsida</taxon>
        <taxon>Liliopsida</taxon>
        <taxon>Poales</taxon>
        <taxon>Poaceae</taxon>
        <taxon>PACMAD clade</taxon>
        <taxon>Panicoideae</taxon>
        <taxon>Panicodae</taxon>
        <taxon>Paniceae</taxon>
        <taxon>Anthephorinae</taxon>
        <taxon>Digitaria</taxon>
    </lineage>
</organism>